<dbReference type="PRINTS" id="PR01806">
    <property type="entry name" value="VIRFACTRMVIN"/>
</dbReference>
<evidence type="ECO:0000313" key="10">
    <source>
        <dbReference type="EMBL" id="GAA1678048.1"/>
    </source>
</evidence>
<comment type="caution">
    <text evidence="10">The sequence shown here is derived from an EMBL/GenBank/DDBJ whole genome shotgun (WGS) entry which is preliminary data.</text>
</comment>
<feature type="transmembrane region" description="Helical" evidence="9">
    <location>
        <begin position="425"/>
        <end position="449"/>
    </location>
</feature>
<keyword evidence="11" id="KW-1185">Reference proteome</keyword>
<feature type="transmembrane region" description="Helical" evidence="9">
    <location>
        <begin position="500"/>
        <end position="521"/>
    </location>
</feature>
<evidence type="ECO:0000256" key="6">
    <source>
        <dbReference type="ARBA" id="ARBA00022989"/>
    </source>
</evidence>
<dbReference type="InterPro" id="IPR004268">
    <property type="entry name" value="MurJ"/>
</dbReference>
<keyword evidence="2" id="KW-1003">Cell membrane</keyword>
<accession>A0ABN2GWN2</accession>
<feature type="transmembrane region" description="Helical" evidence="9">
    <location>
        <begin position="188"/>
        <end position="211"/>
    </location>
</feature>
<keyword evidence="6 9" id="KW-1133">Transmembrane helix</keyword>
<evidence type="ECO:0000256" key="2">
    <source>
        <dbReference type="ARBA" id="ARBA00022475"/>
    </source>
</evidence>
<feature type="transmembrane region" description="Helical" evidence="9">
    <location>
        <begin position="384"/>
        <end position="404"/>
    </location>
</feature>
<feature type="transmembrane region" description="Helical" evidence="9">
    <location>
        <begin position="527"/>
        <end position="549"/>
    </location>
</feature>
<evidence type="ECO:0000256" key="9">
    <source>
        <dbReference type="SAM" id="Phobius"/>
    </source>
</evidence>
<name>A0ABN2GWN2_9ACTN</name>
<feature type="transmembrane region" description="Helical" evidence="9">
    <location>
        <begin position="342"/>
        <end position="364"/>
    </location>
</feature>
<protein>
    <submittedName>
        <fullName evidence="10">Murein biosynthesis integral membrane protein MurJ</fullName>
    </submittedName>
</protein>
<feature type="transmembrane region" description="Helical" evidence="9">
    <location>
        <begin position="469"/>
        <end position="493"/>
    </location>
</feature>
<evidence type="ECO:0000256" key="1">
    <source>
        <dbReference type="ARBA" id="ARBA00004651"/>
    </source>
</evidence>
<dbReference type="InterPro" id="IPR051050">
    <property type="entry name" value="Lipid_II_flippase_MurJ/MviN"/>
</dbReference>
<dbReference type="CDD" id="cd13123">
    <property type="entry name" value="MATE_MurJ_like"/>
    <property type="match status" value="1"/>
</dbReference>
<evidence type="ECO:0000256" key="7">
    <source>
        <dbReference type="ARBA" id="ARBA00023136"/>
    </source>
</evidence>
<keyword evidence="4" id="KW-0133">Cell shape</keyword>
<feature type="transmembrane region" description="Helical" evidence="9">
    <location>
        <begin position="299"/>
        <end position="321"/>
    </location>
</feature>
<feature type="transmembrane region" description="Helical" evidence="9">
    <location>
        <begin position="259"/>
        <end position="283"/>
    </location>
</feature>
<gene>
    <name evidence="10" type="primary">murJ_2</name>
    <name evidence="10" type="ORF">GCM10009765_29190</name>
</gene>
<evidence type="ECO:0000313" key="11">
    <source>
        <dbReference type="Proteomes" id="UP001500618"/>
    </source>
</evidence>
<reference evidence="10 11" key="1">
    <citation type="journal article" date="2019" name="Int. J. Syst. Evol. Microbiol.">
        <title>The Global Catalogue of Microorganisms (GCM) 10K type strain sequencing project: providing services to taxonomists for standard genome sequencing and annotation.</title>
        <authorList>
            <consortium name="The Broad Institute Genomics Platform"/>
            <consortium name="The Broad Institute Genome Sequencing Center for Infectious Disease"/>
            <person name="Wu L."/>
            <person name="Ma J."/>
        </authorList>
    </citation>
    <scope>NUCLEOTIDE SEQUENCE [LARGE SCALE GENOMIC DNA]</scope>
    <source>
        <strain evidence="10 11">JCM 14718</strain>
    </source>
</reference>
<feature type="transmembrane region" description="Helical" evidence="9">
    <location>
        <begin position="157"/>
        <end position="176"/>
    </location>
</feature>
<evidence type="ECO:0000256" key="8">
    <source>
        <dbReference type="SAM" id="MobiDB-lite"/>
    </source>
</evidence>
<evidence type="ECO:0000256" key="4">
    <source>
        <dbReference type="ARBA" id="ARBA00022960"/>
    </source>
</evidence>
<feature type="region of interest" description="Disordered" evidence="8">
    <location>
        <begin position="1"/>
        <end position="32"/>
    </location>
</feature>
<keyword evidence="5" id="KW-0573">Peptidoglycan synthesis</keyword>
<dbReference type="Proteomes" id="UP001500618">
    <property type="component" value="Unassembled WGS sequence"/>
</dbReference>
<dbReference type="PANTHER" id="PTHR47019:SF1">
    <property type="entry name" value="LIPID II FLIPPASE MURJ"/>
    <property type="match status" value="1"/>
</dbReference>
<evidence type="ECO:0000256" key="5">
    <source>
        <dbReference type="ARBA" id="ARBA00022984"/>
    </source>
</evidence>
<feature type="transmembrane region" description="Helical" evidence="9">
    <location>
        <begin position="561"/>
        <end position="586"/>
    </location>
</feature>
<dbReference type="EMBL" id="BAAANY010000009">
    <property type="protein sequence ID" value="GAA1678048.1"/>
    <property type="molecule type" value="Genomic_DNA"/>
</dbReference>
<dbReference type="RefSeq" id="WP_344310647.1">
    <property type="nucleotide sequence ID" value="NZ_BAAANY010000009.1"/>
</dbReference>
<organism evidence="10 11">
    <name type="scientific">Fodinicola feengrottensis</name>
    <dbReference type="NCBI Taxonomy" id="435914"/>
    <lineage>
        <taxon>Bacteria</taxon>
        <taxon>Bacillati</taxon>
        <taxon>Actinomycetota</taxon>
        <taxon>Actinomycetes</taxon>
        <taxon>Mycobacteriales</taxon>
        <taxon>Fodinicola</taxon>
    </lineage>
</organism>
<dbReference type="Pfam" id="PF03023">
    <property type="entry name" value="MurJ"/>
    <property type="match status" value="1"/>
</dbReference>
<sequence length="638" mass="66975">MRHSAPDDSDEMPPGRAPDDTGRWRRRRTEGRAVGTAKVGKAVGAVYQSSWVRAGEYASAADVGAIPIVSIVEIPQAVAGGLDQTGLLDLGGPIPAVDEVQAPAAEAAGVAKNSAIMALGTLASRLAGLLRQVILTAAIGSGLVSNAYTQANNLPNQVYELLIGGVLASVVVPLLVKAQKTDADKGEAFIQRLLTITVSLGTLVTVLAVLAAPLLTRAVNDNAATAPLTTAFGYLILVEIVFYAIAAVLGAILNSRGKFAATAWVPVLNSVIVVLTAAVFIALNSGKTLSLTNITTTQIAVLGIGTTLGIAVQAIALWFPLRKLGFRWKWRWDWRGAGLGEARSLAGWLMLYVLFSQIGLTVVQRVASHASGSGPGGPTIYNNAFMLFQLPHGIVAVSVITALLPRMSRAAVEGRLRSIADDLSLGTRLSSTLLIPATGIMLFLGPSLGALLFRYGQTSDVEATLTGQVFAFAGLGLLPFAISQMQTFVFYAMRDAKTAALVNVAAVAVRVIGALVVQYLVTPAFALQGLMIVNGISYLAAMVIGGMVLRGKLGRLHLGKTLSTVVRVAIASTPAMLIALVIQVYISHFFPVGRLGNGLSLFLGLTIGGGIYLGLAVLLRVREIRDVLAQIRRRVVRR</sequence>
<feature type="transmembrane region" description="Helical" evidence="9">
    <location>
        <begin position="133"/>
        <end position="151"/>
    </location>
</feature>
<evidence type="ECO:0000256" key="3">
    <source>
        <dbReference type="ARBA" id="ARBA00022692"/>
    </source>
</evidence>
<feature type="transmembrane region" description="Helical" evidence="9">
    <location>
        <begin position="231"/>
        <end position="252"/>
    </location>
</feature>
<dbReference type="PANTHER" id="PTHR47019">
    <property type="entry name" value="LIPID II FLIPPASE MURJ"/>
    <property type="match status" value="1"/>
</dbReference>
<feature type="transmembrane region" description="Helical" evidence="9">
    <location>
        <begin position="598"/>
        <end position="619"/>
    </location>
</feature>
<keyword evidence="3 9" id="KW-0812">Transmembrane</keyword>
<proteinExistence type="predicted"/>
<dbReference type="NCBIfam" id="TIGR01695">
    <property type="entry name" value="murJ_mviN"/>
    <property type="match status" value="1"/>
</dbReference>
<comment type="subcellular location">
    <subcellularLocation>
        <location evidence="1">Cell membrane</location>
        <topology evidence="1">Multi-pass membrane protein</topology>
    </subcellularLocation>
</comment>
<keyword evidence="7 9" id="KW-0472">Membrane</keyword>